<proteinExistence type="predicted"/>
<dbReference type="PROSITE" id="PS00041">
    <property type="entry name" value="HTH_ARAC_FAMILY_1"/>
    <property type="match status" value="1"/>
</dbReference>
<comment type="caution">
    <text evidence="6">The sequence shown here is derived from an EMBL/GenBank/DDBJ whole genome shotgun (WGS) entry which is preliminary data.</text>
</comment>
<keyword evidence="4" id="KW-0812">Transmembrane</keyword>
<dbReference type="GO" id="GO:0003700">
    <property type="term" value="F:DNA-binding transcription factor activity"/>
    <property type="evidence" value="ECO:0007669"/>
    <property type="project" value="InterPro"/>
</dbReference>
<dbReference type="InterPro" id="IPR018060">
    <property type="entry name" value="HTH_AraC"/>
</dbReference>
<dbReference type="Pfam" id="PF12833">
    <property type="entry name" value="HTH_18"/>
    <property type="match status" value="1"/>
</dbReference>
<sequence length="764" mass="87689">MKKTVTMFKGSIFRNIFSILTVLILIMTVFNLTMTLFIRNRLFKDKMQEQNVYIDSYASFMDDTFQSLQNIFTYLQRNDAISWRASSGYRESDNYLKNEQAIFDLLSTFSFTSTSISEILVYWEDTPYLYTAQGLVQKDVYFHNRFKGNYAEWVDLLESHYNQVTIRIADSAVPAPQQITNTNTVSSGIYLLQSIRTDNQTYKGTLCIALKETFVRSIFQDQQFAKGRQIFVLDSDTNIVAANTDAELSDILYGLNLKDIHNTSLYLPQRGLISNREATISELEYVIFTPYDQMVGAFDRVFWTANIFSAVTVFVLLCYAFWSSRQMYKPFRGILNALGQTPRNVETKDDVLYITTRVLDLLSVNQTMHTMLQSNSHMVLQSVLYKLIMGGPSVEETLASVTPYNISLSDGIYETAIIRMDLPHDEEERFYTEYHDVFDRNLHAYLDAWIVEALQTLPDEYTLVLCLKDYTEQAHLIKAMHEMYESWRRQIPGSSFFIGVSDCIRNILELRVCYEKSVAALFSRPVQSKDAIVLVQTDSAAKGIPFLPDDLEAQLRSLLEKPTDEPLLAYVDGILDRNYRKNVAYKAYLSACVTISRFVGRLVQSKNESISADLIQISPSNYVYTAERCREIVLSNLSVASKLLAQTNVSASISEQITSYVNEHFHEDINLASVANELGYTPNYISRYYKQANGINFTDYLNSRRVAFACELLASTSKNLNRIAEMSGFRSSNFFIKVFKKYEGVTPGEYRRRMRLKTETADDN</sequence>
<keyword evidence="4" id="KW-0472">Membrane</keyword>
<keyword evidence="7" id="KW-1185">Reference proteome</keyword>
<dbReference type="SMART" id="SM00342">
    <property type="entry name" value="HTH_ARAC"/>
    <property type="match status" value="1"/>
</dbReference>
<dbReference type="PRINTS" id="PR00032">
    <property type="entry name" value="HTHARAC"/>
</dbReference>
<dbReference type="RefSeq" id="WP_177719064.1">
    <property type="nucleotide sequence ID" value="NZ_JACRSQ010000016.1"/>
</dbReference>
<dbReference type="PROSITE" id="PS01124">
    <property type="entry name" value="HTH_ARAC_FAMILY_2"/>
    <property type="match status" value="1"/>
</dbReference>
<dbReference type="InterPro" id="IPR020449">
    <property type="entry name" value="Tscrpt_reg_AraC-type_HTH"/>
</dbReference>
<dbReference type="PANTHER" id="PTHR43280">
    <property type="entry name" value="ARAC-FAMILY TRANSCRIPTIONAL REGULATOR"/>
    <property type="match status" value="1"/>
</dbReference>
<evidence type="ECO:0000256" key="4">
    <source>
        <dbReference type="SAM" id="Phobius"/>
    </source>
</evidence>
<feature type="domain" description="HTH araC/xylS-type" evidence="5">
    <location>
        <begin position="655"/>
        <end position="753"/>
    </location>
</feature>
<keyword evidence="4" id="KW-1133">Transmembrane helix</keyword>
<evidence type="ECO:0000313" key="6">
    <source>
        <dbReference type="EMBL" id="MBC8544123.1"/>
    </source>
</evidence>
<evidence type="ECO:0000256" key="1">
    <source>
        <dbReference type="ARBA" id="ARBA00023015"/>
    </source>
</evidence>
<dbReference type="AlphaFoldDB" id="A0A926DUE2"/>
<dbReference type="GO" id="GO:0043565">
    <property type="term" value="F:sequence-specific DNA binding"/>
    <property type="evidence" value="ECO:0007669"/>
    <property type="project" value="InterPro"/>
</dbReference>
<gene>
    <name evidence="6" type="ORF">H8730_11250</name>
</gene>
<dbReference type="SUPFAM" id="SSF46689">
    <property type="entry name" value="Homeodomain-like"/>
    <property type="match status" value="2"/>
</dbReference>
<accession>A0A926DUE2</accession>
<dbReference type="Gene3D" id="1.10.10.60">
    <property type="entry name" value="Homeodomain-like"/>
    <property type="match status" value="2"/>
</dbReference>
<keyword evidence="2" id="KW-0238">DNA-binding</keyword>
<dbReference type="Proteomes" id="UP000657006">
    <property type="component" value="Unassembled WGS sequence"/>
</dbReference>
<evidence type="ECO:0000256" key="2">
    <source>
        <dbReference type="ARBA" id="ARBA00023125"/>
    </source>
</evidence>
<feature type="transmembrane region" description="Helical" evidence="4">
    <location>
        <begin position="301"/>
        <end position="322"/>
    </location>
</feature>
<keyword evidence="1" id="KW-0805">Transcription regulation</keyword>
<dbReference type="InterPro" id="IPR018062">
    <property type="entry name" value="HTH_AraC-typ_CS"/>
</dbReference>
<evidence type="ECO:0000259" key="5">
    <source>
        <dbReference type="PROSITE" id="PS01124"/>
    </source>
</evidence>
<dbReference type="EMBL" id="JACRSQ010000016">
    <property type="protein sequence ID" value="MBC8544123.1"/>
    <property type="molecule type" value="Genomic_DNA"/>
</dbReference>
<protein>
    <submittedName>
        <fullName evidence="6">AraC family transcriptional regulator</fullName>
    </submittedName>
</protein>
<dbReference type="PANTHER" id="PTHR43280:SF10">
    <property type="entry name" value="REGULATORY PROTEIN POCR"/>
    <property type="match status" value="1"/>
</dbReference>
<name>A0A926DUE2_9FIRM</name>
<evidence type="ECO:0000256" key="3">
    <source>
        <dbReference type="ARBA" id="ARBA00023163"/>
    </source>
</evidence>
<feature type="transmembrane region" description="Helical" evidence="4">
    <location>
        <begin position="12"/>
        <end position="38"/>
    </location>
</feature>
<evidence type="ECO:0000313" key="7">
    <source>
        <dbReference type="Proteomes" id="UP000657006"/>
    </source>
</evidence>
<keyword evidence="3" id="KW-0804">Transcription</keyword>
<reference evidence="6" key="1">
    <citation type="submission" date="2020-08" db="EMBL/GenBank/DDBJ databases">
        <title>Genome public.</title>
        <authorList>
            <person name="Liu C."/>
            <person name="Sun Q."/>
        </authorList>
    </citation>
    <scope>NUCLEOTIDE SEQUENCE</scope>
    <source>
        <strain evidence="6">NSJ-32</strain>
    </source>
</reference>
<dbReference type="InterPro" id="IPR009057">
    <property type="entry name" value="Homeodomain-like_sf"/>
</dbReference>
<organism evidence="6 7">
    <name type="scientific">Bianquea renquensis</name>
    <dbReference type="NCBI Taxonomy" id="2763661"/>
    <lineage>
        <taxon>Bacteria</taxon>
        <taxon>Bacillati</taxon>
        <taxon>Bacillota</taxon>
        <taxon>Clostridia</taxon>
        <taxon>Eubacteriales</taxon>
        <taxon>Bianqueaceae</taxon>
        <taxon>Bianquea</taxon>
    </lineage>
</organism>